<dbReference type="InterPro" id="IPR013083">
    <property type="entry name" value="Znf_RING/FYVE/PHD"/>
</dbReference>
<evidence type="ECO:0000256" key="8">
    <source>
        <dbReference type="ARBA" id="ARBA00022786"/>
    </source>
</evidence>
<keyword evidence="10 14" id="KW-1133">Transmembrane helix</keyword>
<feature type="transmembrane region" description="Helical" evidence="14">
    <location>
        <begin position="288"/>
        <end position="310"/>
    </location>
</feature>
<dbReference type="InterPro" id="IPR001841">
    <property type="entry name" value="Znf_RING"/>
</dbReference>
<keyword evidence="5 14" id="KW-0812">Transmembrane</keyword>
<dbReference type="GO" id="GO:0008270">
    <property type="term" value="F:zinc ion binding"/>
    <property type="evidence" value="ECO:0007669"/>
    <property type="project" value="UniProtKB-KW"/>
</dbReference>
<keyword evidence="4" id="KW-0808">Transferase</keyword>
<protein>
    <recommendedName>
        <fullName evidence="3">RING-type E3 ubiquitin transferase</fullName>
        <ecNumber evidence="3">2.3.2.27</ecNumber>
    </recommendedName>
</protein>
<evidence type="ECO:0000256" key="14">
    <source>
        <dbReference type="SAM" id="Phobius"/>
    </source>
</evidence>
<evidence type="ECO:0000313" key="17">
    <source>
        <dbReference type="Proteomes" id="UP000054558"/>
    </source>
</evidence>
<dbReference type="Pfam" id="PF12483">
    <property type="entry name" value="GIDE"/>
    <property type="match status" value="1"/>
</dbReference>
<keyword evidence="17" id="KW-1185">Reference proteome</keyword>
<dbReference type="STRING" id="105231.A0A1Y1IH36"/>
<dbReference type="InterPro" id="IPR022170">
    <property type="entry name" value="MUL1-like"/>
</dbReference>
<dbReference type="AlphaFoldDB" id="A0A1Y1IH36"/>
<evidence type="ECO:0000256" key="12">
    <source>
        <dbReference type="PROSITE-ProRule" id="PRU00175"/>
    </source>
</evidence>
<dbReference type="GO" id="GO:0016020">
    <property type="term" value="C:membrane"/>
    <property type="evidence" value="ECO:0007669"/>
    <property type="project" value="UniProtKB-SubCell"/>
</dbReference>
<feature type="transmembrane region" description="Helical" evidence="14">
    <location>
        <begin position="12"/>
        <end position="37"/>
    </location>
</feature>
<evidence type="ECO:0000256" key="9">
    <source>
        <dbReference type="ARBA" id="ARBA00022833"/>
    </source>
</evidence>
<feature type="region of interest" description="Disordered" evidence="13">
    <location>
        <begin position="58"/>
        <end position="97"/>
    </location>
</feature>
<evidence type="ECO:0000256" key="1">
    <source>
        <dbReference type="ARBA" id="ARBA00000900"/>
    </source>
</evidence>
<organism evidence="16 17">
    <name type="scientific">Klebsormidium nitens</name>
    <name type="common">Green alga</name>
    <name type="synonym">Ulothrix nitens</name>
    <dbReference type="NCBI Taxonomy" id="105231"/>
    <lineage>
        <taxon>Eukaryota</taxon>
        <taxon>Viridiplantae</taxon>
        <taxon>Streptophyta</taxon>
        <taxon>Klebsormidiophyceae</taxon>
        <taxon>Klebsormidiales</taxon>
        <taxon>Klebsormidiaceae</taxon>
        <taxon>Klebsormidium</taxon>
    </lineage>
</organism>
<keyword evidence="7 12" id="KW-0863">Zinc-finger</keyword>
<evidence type="ECO:0000256" key="4">
    <source>
        <dbReference type="ARBA" id="ARBA00022679"/>
    </source>
</evidence>
<dbReference type="OMA" id="RWPQSDY"/>
<evidence type="ECO:0000256" key="3">
    <source>
        <dbReference type="ARBA" id="ARBA00012483"/>
    </source>
</evidence>
<dbReference type="PANTHER" id="PTHR47355:SF1">
    <property type="entry name" value="E3 UBIQUITIN-PROTEIN LIGASE SPL2"/>
    <property type="match status" value="1"/>
</dbReference>
<dbReference type="PANTHER" id="PTHR47355">
    <property type="entry name" value="E3 UBIQUITIN-PROTEIN LIGASE SPL2"/>
    <property type="match status" value="1"/>
</dbReference>
<dbReference type="EMBL" id="DF237371">
    <property type="protein sequence ID" value="GAQ88371.1"/>
    <property type="molecule type" value="Genomic_DNA"/>
</dbReference>
<dbReference type="OrthoDB" id="1711136at2759"/>
<keyword evidence="8" id="KW-0833">Ubl conjugation pathway</keyword>
<gene>
    <name evidence="16" type="ORF">KFL_004220100</name>
</gene>
<evidence type="ECO:0000259" key="15">
    <source>
        <dbReference type="PROSITE" id="PS50089"/>
    </source>
</evidence>
<dbReference type="GO" id="GO:0061630">
    <property type="term" value="F:ubiquitin protein ligase activity"/>
    <property type="evidence" value="ECO:0007669"/>
    <property type="project" value="UniProtKB-EC"/>
</dbReference>
<evidence type="ECO:0000256" key="6">
    <source>
        <dbReference type="ARBA" id="ARBA00022723"/>
    </source>
</evidence>
<dbReference type="PROSITE" id="PS50089">
    <property type="entry name" value="ZF_RING_2"/>
    <property type="match status" value="1"/>
</dbReference>
<evidence type="ECO:0000313" key="16">
    <source>
        <dbReference type="EMBL" id="GAQ88371.1"/>
    </source>
</evidence>
<evidence type="ECO:0000256" key="11">
    <source>
        <dbReference type="ARBA" id="ARBA00023136"/>
    </source>
</evidence>
<dbReference type="EC" id="2.3.2.27" evidence="3"/>
<keyword evidence="9" id="KW-0862">Zinc</keyword>
<name>A0A1Y1IH36_KLENI</name>
<keyword evidence="11 14" id="KW-0472">Membrane</keyword>
<dbReference type="SUPFAM" id="SSF57850">
    <property type="entry name" value="RING/U-box"/>
    <property type="match status" value="1"/>
</dbReference>
<dbReference type="Proteomes" id="UP000054558">
    <property type="component" value="Unassembled WGS sequence"/>
</dbReference>
<accession>A0A1Y1IH36</accession>
<evidence type="ECO:0000256" key="10">
    <source>
        <dbReference type="ARBA" id="ARBA00022989"/>
    </source>
</evidence>
<dbReference type="GO" id="GO:0016567">
    <property type="term" value="P:protein ubiquitination"/>
    <property type="evidence" value="ECO:0007669"/>
    <property type="project" value="InterPro"/>
</dbReference>
<evidence type="ECO:0000256" key="5">
    <source>
        <dbReference type="ARBA" id="ARBA00022692"/>
    </source>
</evidence>
<dbReference type="SMART" id="SM00184">
    <property type="entry name" value="RING"/>
    <property type="match status" value="1"/>
</dbReference>
<dbReference type="Pfam" id="PF13920">
    <property type="entry name" value="zf-C3HC4_3"/>
    <property type="match status" value="1"/>
</dbReference>
<dbReference type="Gene3D" id="3.30.40.10">
    <property type="entry name" value="Zinc/RING finger domain, C3HC4 (zinc finger)"/>
    <property type="match status" value="1"/>
</dbReference>
<evidence type="ECO:0000256" key="2">
    <source>
        <dbReference type="ARBA" id="ARBA00004141"/>
    </source>
</evidence>
<feature type="domain" description="RING-type" evidence="15">
    <location>
        <begin position="358"/>
        <end position="397"/>
    </location>
</feature>
<comment type="catalytic activity">
    <reaction evidence="1">
        <text>S-ubiquitinyl-[E2 ubiquitin-conjugating enzyme]-L-cysteine + [acceptor protein]-L-lysine = [E2 ubiquitin-conjugating enzyme]-L-cysteine + N(6)-ubiquitinyl-[acceptor protein]-L-lysine.</text>
        <dbReference type="EC" id="2.3.2.27"/>
    </reaction>
</comment>
<reference evidence="16 17" key="1">
    <citation type="journal article" date="2014" name="Nat. Commun.">
        <title>Klebsormidium flaccidum genome reveals primary factors for plant terrestrial adaptation.</title>
        <authorList>
            <person name="Hori K."/>
            <person name="Maruyama F."/>
            <person name="Fujisawa T."/>
            <person name="Togashi T."/>
            <person name="Yamamoto N."/>
            <person name="Seo M."/>
            <person name="Sato S."/>
            <person name="Yamada T."/>
            <person name="Mori H."/>
            <person name="Tajima N."/>
            <person name="Moriyama T."/>
            <person name="Ikeuchi M."/>
            <person name="Watanabe M."/>
            <person name="Wada H."/>
            <person name="Kobayashi K."/>
            <person name="Saito M."/>
            <person name="Masuda T."/>
            <person name="Sasaki-Sekimoto Y."/>
            <person name="Mashiguchi K."/>
            <person name="Awai K."/>
            <person name="Shimojima M."/>
            <person name="Masuda S."/>
            <person name="Iwai M."/>
            <person name="Nobusawa T."/>
            <person name="Narise T."/>
            <person name="Kondo S."/>
            <person name="Saito H."/>
            <person name="Sato R."/>
            <person name="Murakawa M."/>
            <person name="Ihara Y."/>
            <person name="Oshima-Yamada Y."/>
            <person name="Ohtaka K."/>
            <person name="Satoh M."/>
            <person name="Sonobe K."/>
            <person name="Ishii M."/>
            <person name="Ohtani R."/>
            <person name="Kanamori-Sato M."/>
            <person name="Honoki R."/>
            <person name="Miyazaki D."/>
            <person name="Mochizuki H."/>
            <person name="Umetsu J."/>
            <person name="Higashi K."/>
            <person name="Shibata D."/>
            <person name="Kamiya Y."/>
            <person name="Sato N."/>
            <person name="Nakamura Y."/>
            <person name="Tabata S."/>
            <person name="Ida S."/>
            <person name="Kurokawa K."/>
            <person name="Ohta H."/>
        </authorList>
    </citation>
    <scope>NUCLEOTIDE SEQUENCE [LARGE SCALE GENOMIC DNA]</scope>
    <source>
        <strain evidence="16 17">NIES-2285</strain>
    </source>
</reference>
<evidence type="ECO:0000256" key="13">
    <source>
        <dbReference type="SAM" id="MobiDB-lite"/>
    </source>
</evidence>
<dbReference type="InterPro" id="IPR044247">
    <property type="entry name" value="SPL2-like"/>
</dbReference>
<dbReference type="GO" id="GO:0009507">
    <property type="term" value="C:chloroplast"/>
    <property type="evidence" value="ECO:0000318"/>
    <property type="project" value="GO_Central"/>
</dbReference>
<evidence type="ECO:0000256" key="7">
    <source>
        <dbReference type="ARBA" id="ARBA00022771"/>
    </source>
</evidence>
<proteinExistence type="predicted"/>
<sequence>MSRRHDLEAVAAAISALAAGNGVFLGLGFAVVAYTSWSRSRHSAAALKKVESTPVTPLSDVKSLLEGPGKGNQSGSSSEGAPARSDSSGHLGPSDLSTGPTFAIVRGEVQPRAGWKFYGGQDEVPLRSEFAPEEAARCVITRKTQTYGHIELDGSFRVREAPMSDLLKQIPFVLRDSRARDTRLHVDWLGSPKDGLPLECVYRHFQPGAASGTQAFIFLVFGQSCPVGVVTEERVLKVGTELTALGHLYKSGDGLSIRPAGSMPLFLTRMTKDEVVAALKIERLFHRWTGILTGLLAGGIFAYATGRLCFRVYREWKRRRNLYRNPRPPGSSVAQQAASPPEPVNDDEDDVAPPGEACVVCLTRTRRAVFLNCGHRAACFPCAQRVADGRGICPLCRQAIVGVVRVYDP</sequence>
<keyword evidence="6" id="KW-0479">Metal-binding</keyword>
<comment type="subcellular location">
    <subcellularLocation>
        <location evidence="2">Membrane</location>
        <topology evidence="2">Multi-pass membrane protein</topology>
    </subcellularLocation>
</comment>
<feature type="region of interest" description="Disordered" evidence="13">
    <location>
        <begin position="324"/>
        <end position="350"/>
    </location>
</feature>